<accession>A0A369JXP6</accession>
<dbReference type="PROSITE" id="PS50234">
    <property type="entry name" value="VWFA"/>
    <property type="match status" value="1"/>
</dbReference>
<feature type="domain" description="VWFA" evidence="1">
    <location>
        <begin position="23"/>
        <end position="179"/>
    </location>
</feature>
<gene>
    <name evidence="2" type="ORF">Hypma_004624</name>
</gene>
<evidence type="ECO:0000313" key="3">
    <source>
        <dbReference type="Proteomes" id="UP000076154"/>
    </source>
</evidence>
<comment type="caution">
    <text evidence="2">The sequence shown here is derived from an EMBL/GenBank/DDBJ whole genome shotgun (WGS) entry which is preliminary data.</text>
</comment>
<dbReference type="STRING" id="39966.A0A369JXP6"/>
<evidence type="ECO:0000313" key="2">
    <source>
        <dbReference type="EMBL" id="RDB27109.1"/>
    </source>
</evidence>
<protein>
    <recommendedName>
        <fullName evidence="1">VWFA domain-containing protein</fullName>
    </recommendedName>
</protein>
<evidence type="ECO:0000259" key="1">
    <source>
        <dbReference type="PROSITE" id="PS50234"/>
    </source>
</evidence>
<dbReference type="AlphaFoldDB" id="A0A369JXP6"/>
<dbReference type="EMBL" id="LUEZ02000018">
    <property type="protein sequence ID" value="RDB27109.1"/>
    <property type="molecule type" value="Genomic_DNA"/>
</dbReference>
<reference evidence="2" key="1">
    <citation type="submission" date="2018-04" db="EMBL/GenBank/DDBJ databases">
        <title>Whole genome sequencing of Hypsizygus marmoreus.</title>
        <authorList>
            <person name="Choi I.-G."/>
            <person name="Min B."/>
            <person name="Kim J.-G."/>
            <person name="Kim S."/>
            <person name="Oh Y.-L."/>
            <person name="Kong W.-S."/>
            <person name="Park H."/>
            <person name="Jeong J."/>
            <person name="Song E.-S."/>
        </authorList>
    </citation>
    <scope>NUCLEOTIDE SEQUENCE [LARGE SCALE GENOMIC DNA]</scope>
    <source>
        <strain evidence="2">51987-8</strain>
    </source>
</reference>
<name>A0A369JXP6_HYPMA</name>
<dbReference type="InterPro" id="IPR036465">
    <property type="entry name" value="vWFA_dom_sf"/>
</dbReference>
<dbReference type="SUPFAM" id="SSF53300">
    <property type="entry name" value="vWA-like"/>
    <property type="match status" value="1"/>
</dbReference>
<dbReference type="PANTHER" id="PTHR34706">
    <property type="entry name" value="SLR1338 PROTEIN"/>
    <property type="match status" value="1"/>
</dbReference>
<dbReference type="InParanoid" id="A0A369JXP6"/>
<keyword evidence="3" id="KW-1185">Reference proteome</keyword>
<dbReference type="PANTHER" id="PTHR34706:SF1">
    <property type="entry name" value="VWFA DOMAIN-CONTAINING PROTEIN"/>
    <property type="match status" value="1"/>
</dbReference>
<organism evidence="2 3">
    <name type="scientific">Hypsizygus marmoreus</name>
    <name type="common">White beech mushroom</name>
    <name type="synonym">Agaricus marmoreus</name>
    <dbReference type="NCBI Taxonomy" id="39966"/>
    <lineage>
        <taxon>Eukaryota</taxon>
        <taxon>Fungi</taxon>
        <taxon>Dikarya</taxon>
        <taxon>Basidiomycota</taxon>
        <taxon>Agaricomycotina</taxon>
        <taxon>Agaricomycetes</taxon>
        <taxon>Agaricomycetidae</taxon>
        <taxon>Agaricales</taxon>
        <taxon>Tricholomatineae</taxon>
        <taxon>Lyophyllaceae</taxon>
        <taxon>Hypsizygus</taxon>
    </lineage>
</organism>
<dbReference type="Pfam" id="PF00092">
    <property type="entry name" value="VWA"/>
    <property type="match status" value="1"/>
</dbReference>
<dbReference type="OrthoDB" id="2142040at2759"/>
<sequence length="229" mass="24907">MGAQESKPSHVQEDVLDSLKRFDTVLVVDDSASMHGKRWAQAGEALANLAYTAAKYDADGIEIHFINSRKFQSHAQSAKVVKKLFKSVILSGSTPLGGKMNVLLSDYLARLEQDPTTKPVNFIVITDGAPTDYPKTKLEDTIVEVAEKLDAQNASPTQIGIQFVQIGDAEGATEYLEKLDNDLKVKHGIRDMVDTTLSEPEEDLDIVKILVGAINRRVDVKGSAVLTGA</sequence>
<dbReference type="Proteomes" id="UP000076154">
    <property type="component" value="Unassembled WGS sequence"/>
</dbReference>
<dbReference type="Gene3D" id="3.40.50.410">
    <property type="entry name" value="von Willebrand factor, type A domain"/>
    <property type="match status" value="1"/>
</dbReference>
<dbReference type="InterPro" id="IPR002035">
    <property type="entry name" value="VWF_A"/>
</dbReference>
<proteinExistence type="predicted"/>